<dbReference type="SUPFAM" id="SSF53597">
    <property type="entry name" value="Dihydrofolate reductase-like"/>
    <property type="match status" value="1"/>
</dbReference>
<feature type="active site" description="Proton donor" evidence="10">
    <location>
        <position position="62"/>
    </location>
</feature>
<dbReference type="NCBIfam" id="TIGR00326">
    <property type="entry name" value="eubact_ribD"/>
    <property type="match status" value="1"/>
</dbReference>
<feature type="binding site" evidence="11">
    <location>
        <position position="181"/>
    </location>
    <ligand>
        <name>substrate</name>
    </ligand>
</feature>
<keyword evidence="9" id="KW-0686">Riboflavin biosynthesis</keyword>
<dbReference type="Pfam" id="PF01872">
    <property type="entry name" value="RibD_C"/>
    <property type="match status" value="1"/>
</dbReference>
<accession>A0A5E6MB17</accession>
<gene>
    <name evidence="14" type="primary">ribD</name>
    <name evidence="14" type="ORF">MAMC_01228</name>
</gene>
<dbReference type="InterPro" id="IPR050765">
    <property type="entry name" value="Riboflavin_Biosynth_HTPR"/>
</dbReference>
<dbReference type="InterPro" id="IPR002125">
    <property type="entry name" value="CMP_dCMP_dom"/>
</dbReference>
<dbReference type="InterPro" id="IPR004794">
    <property type="entry name" value="Eubact_RibD"/>
</dbReference>
<evidence type="ECO:0000313" key="15">
    <source>
        <dbReference type="Proteomes" id="UP000381693"/>
    </source>
</evidence>
<comment type="function">
    <text evidence="1 9">Converts 2,5-diamino-6-(ribosylamino)-4(3h)-pyrimidinone 5'-phosphate into 5-amino-6-(ribosylamino)-2,4(1h,3h)-pyrimidinedione 5'-phosphate.</text>
</comment>
<evidence type="ECO:0000256" key="12">
    <source>
        <dbReference type="PIRSR" id="PIRSR006769-3"/>
    </source>
</evidence>
<dbReference type="InterPro" id="IPR016193">
    <property type="entry name" value="Cytidine_deaminase-like"/>
</dbReference>
<keyword evidence="9 12" id="KW-0862">Zinc</keyword>
<keyword evidence="15" id="KW-1185">Reference proteome</keyword>
<dbReference type="GO" id="GO:0008835">
    <property type="term" value="F:diaminohydroxyphosphoribosylaminopyrimidine deaminase activity"/>
    <property type="evidence" value="ECO:0007669"/>
    <property type="project" value="UniProtKB-EC"/>
</dbReference>
<comment type="similarity">
    <text evidence="5 9">In the C-terminal section; belongs to the HTP reductase family.</text>
</comment>
<keyword evidence="9 12" id="KW-0479">Metal-binding</keyword>
<evidence type="ECO:0000256" key="5">
    <source>
        <dbReference type="ARBA" id="ARBA00007417"/>
    </source>
</evidence>
<comment type="pathway">
    <text evidence="2 9">Cofactor biosynthesis; riboflavin biosynthesis; 5-amino-6-(D-ribitylamino)uracil from GTP: step 2/4.</text>
</comment>
<keyword evidence="8" id="KW-0511">Multifunctional enzyme</keyword>
<feature type="binding site" evidence="11">
    <location>
        <position position="217"/>
    </location>
    <ligand>
        <name>substrate</name>
    </ligand>
</feature>
<dbReference type="Gene3D" id="3.40.430.10">
    <property type="entry name" value="Dihydrofolate Reductase, subunit A"/>
    <property type="match status" value="2"/>
</dbReference>
<feature type="binding site" evidence="12">
    <location>
        <position position="97"/>
    </location>
    <ligand>
        <name>Zn(2+)</name>
        <dbReference type="ChEBI" id="CHEBI:29105"/>
        <note>catalytic</note>
    </ligand>
</feature>
<feature type="binding site" evidence="11">
    <location>
        <begin position="284"/>
        <end position="290"/>
    </location>
    <ligand>
        <name>NADP(+)</name>
        <dbReference type="ChEBI" id="CHEBI:58349"/>
    </ligand>
</feature>
<sequence length="353" mass="39267">MPIGMSTSFSEAEIRFMRRALTLARKGYGTVSPNPAVGAVLVREGRVLGEGFHRRAGLPHAEIEAFDDAHRKGCDPRGATLYVTLEPCSTYGRTPPCVDRILQEKVKRVVVAMIDPNPLHQGKGLARLLSEGIEVKQGLLEEEARDLNRPFIRWITSRRPWVVQKSALSLDGRIETRPGDSRWLSGPASRRMAHRLRWEADAILIGAETARRDDPKLSVRLPGRKEKIQPWRVVVSRSGRIPASLGLLTDPLRERTLVFQNFPLPLLLAELGRRGVQRVLVEGGGKLAGSLLAEGLIDEIALFLCPMILGEGALSVDPPHRLLGERFRLRECKQLGDDLFVRGIRSECTEALQ</sequence>
<dbReference type="GO" id="GO:0008703">
    <property type="term" value="F:5-amino-6-(5-phosphoribosylamino)uracil reductase activity"/>
    <property type="evidence" value="ECO:0007669"/>
    <property type="project" value="UniProtKB-EC"/>
</dbReference>
<comment type="catalytic activity">
    <reaction evidence="9">
        <text>5-amino-6-(5-phospho-D-ribitylamino)uracil + NADP(+) = 5-amino-6-(5-phospho-D-ribosylamino)uracil + NADPH + H(+)</text>
        <dbReference type="Rhea" id="RHEA:17845"/>
        <dbReference type="ChEBI" id="CHEBI:15378"/>
        <dbReference type="ChEBI" id="CHEBI:57783"/>
        <dbReference type="ChEBI" id="CHEBI:58349"/>
        <dbReference type="ChEBI" id="CHEBI:58421"/>
        <dbReference type="ChEBI" id="CHEBI:58453"/>
        <dbReference type="EC" id="1.1.1.193"/>
    </reaction>
</comment>
<evidence type="ECO:0000313" key="14">
    <source>
        <dbReference type="EMBL" id="VVM06752.1"/>
    </source>
</evidence>
<dbReference type="InterPro" id="IPR024072">
    <property type="entry name" value="DHFR-like_dom_sf"/>
</dbReference>
<protein>
    <recommendedName>
        <fullName evidence="9">Riboflavin biosynthesis protein RibD</fullName>
    </recommendedName>
    <domain>
        <recommendedName>
            <fullName evidence="9">Diaminohydroxyphosphoribosylaminopyrimidine deaminase</fullName>
            <shortName evidence="9">DRAP deaminase</shortName>
            <ecNumber evidence="9">3.5.4.26</ecNumber>
        </recommendedName>
        <alternativeName>
            <fullName evidence="9">Riboflavin-specific deaminase</fullName>
        </alternativeName>
    </domain>
    <domain>
        <recommendedName>
            <fullName evidence="9">5-amino-6-(5-phosphoribosylamino)uracil reductase</fullName>
            <ecNumber evidence="9">1.1.1.193</ecNumber>
        </recommendedName>
        <alternativeName>
            <fullName evidence="9">HTP reductase</fullName>
        </alternativeName>
    </domain>
</protein>
<dbReference type="CDD" id="cd01284">
    <property type="entry name" value="Riboflavin_deaminase-reductase"/>
    <property type="match status" value="1"/>
</dbReference>
<dbReference type="GO" id="GO:0046872">
    <property type="term" value="F:metal ion binding"/>
    <property type="evidence" value="ECO:0007669"/>
    <property type="project" value="UniProtKB-KW"/>
</dbReference>
<keyword evidence="9 14" id="KW-0378">Hydrolase</keyword>
<dbReference type="SUPFAM" id="SSF53927">
    <property type="entry name" value="Cytidine deaminase-like"/>
    <property type="match status" value="1"/>
</dbReference>
<dbReference type="Proteomes" id="UP000381693">
    <property type="component" value="Unassembled WGS sequence"/>
</dbReference>
<dbReference type="AlphaFoldDB" id="A0A5E6MB17"/>
<evidence type="ECO:0000256" key="10">
    <source>
        <dbReference type="PIRSR" id="PIRSR006769-1"/>
    </source>
</evidence>
<dbReference type="InterPro" id="IPR002734">
    <property type="entry name" value="RibDG_C"/>
</dbReference>
<evidence type="ECO:0000256" key="8">
    <source>
        <dbReference type="ARBA" id="ARBA00023268"/>
    </source>
</evidence>
<feature type="binding site" evidence="11">
    <location>
        <position position="167"/>
    </location>
    <ligand>
        <name>substrate</name>
    </ligand>
</feature>
<feature type="binding site" evidence="11">
    <location>
        <position position="213"/>
    </location>
    <ligand>
        <name>NADP(+)</name>
        <dbReference type="ChEBI" id="CHEBI:58349"/>
    </ligand>
</feature>
<evidence type="ECO:0000256" key="3">
    <source>
        <dbReference type="ARBA" id="ARBA00004910"/>
    </source>
</evidence>
<dbReference type="OrthoDB" id="9800865at2"/>
<dbReference type="PANTHER" id="PTHR38011">
    <property type="entry name" value="DIHYDROFOLATE REDUCTASE FAMILY PROTEIN (AFU_ORTHOLOGUE AFUA_8G06820)"/>
    <property type="match status" value="1"/>
</dbReference>
<comment type="cofactor">
    <cofactor evidence="9 12">
        <name>Zn(2+)</name>
        <dbReference type="ChEBI" id="CHEBI:29105"/>
    </cofactor>
    <text evidence="9 12">Binds 1 zinc ion.</text>
</comment>
<dbReference type="Pfam" id="PF00383">
    <property type="entry name" value="dCMP_cyt_deam_1"/>
    <property type="match status" value="1"/>
</dbReference>
<feature type="binding site" evidence="11">
    <location>
        <position position="209"/>
    </location>
    <ligand>
        <name>NADP(+)</name>
        <dbReference type="ChEBI" id="CHEBI:58349"/>
    </ligand>
</feature>
<feature type="binding site" evidence="12">
    <location>
        <position position="88"/>
    </location>
    <ligand>
        <name>Zn(2+)</name>
        <dbReference type="ChEBI" id="CHEBI:29105"/>
        <note>catalytic</note>
    </ligand>
</feature>
<reference evidence="14" key="1">
    <citation type="submission" date="2019-09" db="EMBL/GenBank/DDBJ databases">
        <authorList>
            <person name="Cremers G."/>
        </authorList>
    </citation>
    <scope>NUCLEOTIDE SEQUENCE [LARGE SCALE GENOMIC DNA]</scope>
    <source>
        <strain evidence="14">3B</strain>
    </source>
</reference>
<dbReference type="EC" id="1.1.1.193" evidence="9"/>
<evidence type="ECO:0000256" key="6">
    <source>
        <dbReference type="ARBA" id="ARBA00022857"/>
    </source>
</evidence>
<evidence type="ECO:0000256" key="7">
    <source>
        <dbReference type="ARBA" id="ARBA00023002"/>
    </source>
</evidence>
<evidence type="ECO:0000256" key="4">
    <source>
        <dbReference type="ARBA" id="ARBA00005259"/>
    </source>
</evidence>
<evidence type="ECO:0000256" key="1">
    <source>
        <dbReference type="ARBA" id="ARBA00002151"/>
    </source>
</evidence>
<evidence type="ECO:0000259" key="13">
    <source>
        <dbReference type="PROSITE" id="PS51747"/>
    </source>
</evidence>
<organism evidence="14 15">
    <name type="scientific">Methylacidimicrobium cyclopophantes</name>
    <dbReference type="NCBI Taxonomy" id="1041766"/>
    <lineage>
        <taxon>Bacteria</taxon>
        <taxon>Pseudomonadati</taxon>
        <taxon>Verrucomicrobiota</taxon>
        <taxon>Methylacidimicrobium</taxon>
    </lineage>
</organism>
<name>A0A5E6MB17_9BACT</name>
<comment type="similarity">
    <text evidence="4 9">In the N-terminal section; belongs to the cytidine and deoxycytidylate deaminase family.</text>
</comment>
<feature type="binding site" evidence="11">
    <location>
        <position position="183"/>
    </location>
    <ligand>
        <name>substrate</name>
    </ligand>
</feature>
<dbReference type="Gene3D" id="3.40.140.10">
    <property type="entry name" value="Cytidine Deaminase, domain 2"/>
    <property type="match status" value="1"/>
</dbReference>
<comment type="pathway">
    <text evidence="3 9">Cofactor biosynthesis; riboflavin biosynthesis; 5-amino-6-(D-ribitylamino)uracil from GTP: step 3/4.</text>
</comment>
<feature type="binding site" evidence="11">
    <location>
        <position position="197"/>
    </location>
    <ligand>
        <name>substrate</name>
    </ligand>
</feature>
<keyword evidence="6 9" id="KW-0521">NADP</keyword>
<feature type="binding site" evidence="11">
    <location>
        <position position="282"/>
    </location>
    <ligand>
        <name>substrate</name>
    </ligand>
</feature>
<feature type="binding site" evidence="12">
    <location>
        <position position="60"/>
    </location>
    <ligand>
        <name>Zn(2+)</name>
        <dbReference type="ChEBI" id="CHEBI:29105"/>
        <note>catalytic</note>
    </ligand>
</feature>
<dbReference type="EC" id="3.5.4.26" evidence="9"/>
<keyword evidence="7 9" id="KW-0560">Oxidoreductase</keyword>
<comment type="caution">
    <text evidence="14">The sequence shown here is derived from an EMBL/GenBank/DDBJ whole genome shotgun (WGS) entry which is preliminary data.</text>
</comment>
<dbReference type="PANTHER" id="PTHR38011:SF7">
    <property type="entry name" value="2,5-DIAMINO-6-RIBOSYLAMINO-4(3H)-PYRIMIDINONE 5'-PHOSPHATE REDUCTASE"/>
    <property type="match status" value="1"/>
</dbReference>
<comment type="catalytic activity">
    <reaction evidence="9">
        <text>2,5-diamino-6-hydroxy-4-(5-phosphoribosylamino)-pyrimidine + H2O + H(+) = 5-amino-6-(5-phospho-D-ribosylamino)uracil + NH4(+)</text>
        <dbReference type="Rhea" id="RHEA:21868"/>
        <dbReference type="ChEBI" id="CHEBI:15377"/>
        <dbReference type="ChEBI" id="CHEBI:15378"/>
        <dbReference type="ChEBI" id="CHEBI:28938"/>
        <dbReference type="ChEBI" id="CHEBI:58453"/>
        <dbReference type="ChEBI" id="CHEBI:58614"/>
        <dbReference type="EC" id="3.5.4.26"/>
    </reaction>
</comment>
<proteinExistence type="inferred from homology"/>
<dbReference type="GO" id="GO:0009231">
    <property type="term" value="P:riboflavin biosynthetic process"/>
    <property type="evidence" value="ECO:0007669"/>
    <property type="project" value="UniProtKB-UniPathway"/>
</dbReference>
<evidence type="ECO:0000256" key="9">
    <source>
        <dbReference type="PIRNR" id="PIRNR006769"/>
    </source>
</evidence>
<evidence type="ECO:0000256" key="11">
    <source>
        <dbReference type="PIRSR" id="PIRSR006769-2"/>
    </source>
</evidence>
<dbReference type="PROSITE" id="PS51747">
    <property type="entry name" value="CYT_DCMP_DEAMINASES_2"/>
    <property type="match status" value="1"/>
</dbReference>
<feature type="domain" description="CMP/dCMP-type deaminase" evidence="13">
    <location>
        <begin position="11"/>
        <end position="136"/>
    </location>
</feature>
<feature type="binding site" evidence="11">
    <location>
        <position position="220"/>
    </location>
    <ligand>
        <name>substrate</name>
    </ligand>
</feature>
<dbReference type="UniPathway" id="UPA00275">
    <property type="reaction ID" value="UER00401"/>
</dbReference>
<dbReference type="EMBL" id="CABFUZ020000125">
    <property type="protein sequence ID" value="VVM06752.1"/>
    <property type="molecule type" value="Genomic_DNA"/>
</dbReference>
<dbReference type="PIRSF" id="PIRSF006769">
    <property type="entry name" value="RibD"/>
    <property type="match status" value="1"/>
</dbReference>
<evidence type="ECO:0000256" key="2">
    <source>
        <dbReference type="ARBA" id="ARBA00004882"/>
    </source>
</evidence>